<reference evidence="6 7" key="1">
    <citation type="submission" date="2006-10" db="EMBL/GenBank/DDBJ databases">
        <title>Complete sequence of Syntrophobacter fumaroxidans MPOB.</title>
        <authorList>
            <consortium name="US DOE Joint Genome Institute"/>
            <person name="Copeland A."/>
            <person name="Lucas S."/>
            <person name="Lapidus A."/>
            <person name="Barry K."/>
            <person name="Detter J.C."/>
            <person name="Glavina del Rio T."/>
            <person name="Hammon N."/>
            <person name="Israni S."/>
            <person name="Pitluck S."/>
            <person name="Goltsman E.G."/>
            <person name="Martinez M."/>
            <person name="Schmutz J."/>
            <person name="Larimer F."/>
            <person name="Land M."/>
            <person name="Hauser L."/>
            <person name="Kyrpides N."/>
            <person name="Kim E."/>
            <person name="Boone D.R."/>
            <person name="Brockman F."/>
            <person name="Culley D."/>
            <person name="Ferry J."/>
            <person name="Gunsalus R."/>
            <person name="McInerney M.J."/>
            <person name="Morrison M."/>
            <person name="Plugge C."/>
            <person name="Rohlin L."/>
            <person name="Scholten J."/>
            <person name="Sieber J."/>
            <person name="Stams A.J.M."/>
            <person name="Worm P."/>
            <person name="Henstra A.M."/>
            <person name="Richardson P."/>
        </authorList>
    </citation>
    <scope>NUCLEOTIDE SEQUENCE [LARGE SCALE GENOMIC DNA]</scope>
    <source>
        <strain evidence="7">DSM 10017 / MPOB</strain>
    </source>
</reference>
<keyword evidence="7" id="KW-1185">Reference proteome</keyword>
<dbReference type="PANTHER" id="PTHR32329:SF8">
    <property type="entry name" value="ACTIVATOR OF (R)-2-HYDROXYGLUTARYL-COA DEHYDRATASE"/>
    <property type="match status" value="1"/>
</dbReference>
<dbReference type="EMBL" id="CP000478">
    <property type="protein sequence ID" value="ABK18833.1"/>
    <property type="molecule type" value="Genomic_DNA"/>
</dbReference>
<evidence type="ECO:0000256" key="3">
    <source>
        <dbReference type="ARBA" id="ARBA00023004"/>
    </source>
</evidence>
<gene>
    <name evidence="6" type="ordered locus">Sfum_3160</name>
</gene>
<evidence type="ECO:0000313" key="7">
    <source>
        <dbReference type="Proteomes" id="UP000001784"/>
    </source>
</evidence>
<dbReference type="FunCoup" id="A0LN31">
    <property type="interactions" value="56"/>
</dbReference>
<evidence type="ECO:0000259" key="5">
    <source>
        <dbReference type="Pfam" id="PF01869"/>
    </source>
</evidence>
<dbReference type="GO" id="GO:0051536">
    <property type="term" value="F:iron-sulfur cluster binding"/>
    <property type="evidence" value="ECO:0007669"/>
    <property type="project" value="UniProtKB-KW"/>
</dbReference>
<evidence type="ECO:0000256" key="2">
    <source>
        <dbReference type="ARBA" id="ARBA00022723"/>
    </source>
</evidence>
<dbReference type="InterPro" id="IPR051805">
    <property type="entry name" value="Dehydratase_Activator_Redct"/>
</dbReference>
<dbReference type="GO" id="GO:0046872">
    <property type="term" value="F:metal ion binding"/>
    <property type="evidence" value="ECO:0007669"/>
    <property type="project" value="UniProtKB-KW"/>
</dbReference>
<organism evidence="6 7">
    <name type="scientific">Syntrophobacter fumaroxidans (strain DSM 10017 / MPOB)</name>
    <dbReference type="NCBI Taxonomy" id="335543"/>
    <lineage>
        <taxon>Bacteria</taxon>
        <taxon>Pseudomonadati</taxon>
        <taxon>Thermodesulfobacteriota</taxon>
        <taxon>Syntrophobacteria</taxon>
        <taxon>Syntrophobacterales</taxon>
        <taxon>Syntrophobacteraceae</taxon>
        <taxon>Syntrophobacter</taxon>
    </lineage>
</organism>
<dbReference type="InParanoid" id="A0LN31"/>
<dbReference type="KEGG" id="sfu:Sfum_3160"/>
<accession>A0LN31</accession>
<dbReference type="Pfam" id="PF01869">
    <property type="entry name" value="BcrAD_BadFG"/>
    <property type="match status" value="1"/>
</dbReference>
<dbReference type="eggNOG" id="COG1924">
    <property type="taxonomic scope" value="Bacteria"/>
</dbReference>
<keyword evidence="4" id="KW-0411">Iron-sulfur</keyword>
<protein>
    <submittedName>
        <fullName evidence="6">Putative CoA-substrate-specific enzyme activase</fullName>
    </submittedName>
</protein>
<dbReference type="SUPFAM" id="SSF53067">
    <property type="entry name" value="Actin-like ATPase domain"/>
    <property type="match status" value="1"/>
</dbReference>
<dbReference type="CDD" id="cd24036">
    <property type="entry name" value="ASKHA_NBD_BcrAD_BadFG_HgdC_HadI"/>
    <property type="match status" value="1"/>
</dbReference>
<evidence type="ECO:0000313" key="6">
    <source>
        <dbReference type="EMBL" id="ABK18833.1"/>
    </source>
</evidence>
<dbReference type="STRING" id="335543.Sfum_3160"/>
<evidence type="ECO:0000256" key="4">
    <source>
        <dbReference type="ARBA" id="ARBA00023014"/>
    </source>
</evidence>
<dbReference type="InterPro" id="IPR002731">
    <property type="entry name" value="ATPase_BadF"/>
</dbReference>
<dbReference type="InterPro" id="IPR043129">
    <property type="entry name" value="ATPase_NBD"/>
</dbReference>
<keyword evidence="3" id="KW-0408">Iron</keyword>
<keyword evidence="2" id="KW-0479">Metal-binding</keyword>
<comment type="cofactor">
    <cofactor evidence="1">
        <name>[4Fe-4S] cluster</name>
        <dbReference type="ChEBI" id="CHEBI:49883"/>
    </cofactor>
</comment>
<evidence type="ECO:0000256" key="1">
    <source>
        <dbReference type="ARBA" id="ARBA00001966"/>
    </source>
</evidence>
<dbReference type="RefSeq" id="WP_011699958.1">
    <property type="nucleotide sequence ID" value="NC_008554.1"/>
</dbReference>
<proteinExistence type="predicted"/>
<name>A0LN31_SYNFM</name>
<feature type="domain" description="ATPase BadF/BadG/BcrA/BcrD type" evidence="5">
    <location>
        <begin position="9"/>
        <end position="251"/>
    </location>
</feature>
<dbReference type="OrthoDB" id="9177882at2"/>
<dbReference type="Proteomes" id="UP000001784">
    <property type="component" value="Chromosome"/>
</dbReference>
<dbReference type="InterPro" id="IPR008275">
    <property type="entry name" value="CoA_E_activase_dom"/>
</dbReference>
<dbReference type="HOGENOM" id="CLU_066597_0_0_7"/>
<sequence length="267" mass="28888">MSGLESVAGIDIGSRSIELVVFEGTRQIRQMKVPTTYDPLAQCEKLLDGMRVGRVVATGYGRKLFIESLRGIEVSAITEIQAYALGARYLFPEVRTVLDIGGQDTKVILLAPHGRVAKFEMNDRCAAGTGKFLEFMATALQIPLEAFGEFALRSDKRIQINSMCTVFAESEATSLMARGERAENIAMGLHLAIVQRTVGMLRRVGMEPPLVFAGGVAHNPCAGKVLEEQLNISLIIPDHPDMVGAIGAALHGMAGAKERGTRCDRKS</sequence>
<dbReference type="AlphaFoldDB" id="A0LN31"/>
<dbReference type="Gene3D" id="3.30.420.40">
    <property type="match status" value="2"/>
</dbReference>
<dbReference type="NCBIfam" id="TIGR00241">
    <property type="entry name" value="CoA_E_activ"/>
    <property type="match status" value="1"/>
</dbReference>
<dbReference type="PANTHER" id="PTHR32329">
    <property type="entry name" value="BIFUNCTIONAL PROTEIN [INCLUDES 2-HYDROXYACYL-COA DEHYDRATASE (N-TER) AND ITS ACTIVATOR DOMAIN (C_TERM)-RELATED"/>
    <property type="match status" value="1"/>
</dbReference>